<keyword evidence="3" id="KW-1185">Reference proteome</keyword>
<feature type="transmembrane region" description="Helical" evidence="1">
    <location>
        <begin position="7"/>
        <end position="30"/>
    </location>
</feature>
<reference evidence="2" key="2">
    <citation type="submission" date="2022-06" db="UniProtKB">
        <authorList>
            <consortium name="EnsemblMetazoa"/>
        </authorList>
    </citation>
    <scope>IDENTIFICATION</scope>
    <source>
        <strain evidence="2">DF5081</strain>
    </source>
</reference>
<sequence>MISSTEQIILAVLSTPILIAYLTALIYYVYKYTTLQASPCHLTISANGTLIGMIAMYIFFIRLWRVVDVSYIG</sequence>
<reference evidence="3" key="1">
    <citation type="submission" date="2010-08" db="EMBL/GenBank/DDBJ databases">
        <authorList>
            <consortium name="Caenorhabditis japonica Sequencing Consortium"/>
            <person name="Wilson R.K."/>
        </authorList>
    </citation>
    <scope>NUCLEOTIDE SEQUENCE [LARGE SCALE GENOMIC DNA]</scope>
    <source>
        <strain evidence="3">DF5081</strain>
    </source>
</reference>
<accession>A0A8R1HFS4</accession>
<organism evidence="2 3">
    <name type="scientific">Caenorhabditis japonica</name>
    <dbReference type="NCBI Taxonomy" id="281687"/>
    <lineage>
        <taxon>Eukaryota</taxon>
        <taxon>Metazoa</taxon>
        <taxon>Ecdysozoa</taxon>
        <taxon>Nematoda</taxon>
        <taxon>Chromadorea</taxon>
        <taxon>Rhabditida</taxon>
        <taxon>Rhabditina</taxon>
        <taxon>Rhabditomorpha</taxon>
        <taxon>Rhabditoidea</taxon>
        <taxon>Rhabditidae</taxon>
        <taxon>Peloderinae</taxon>
        <taxon>Caenorhabditis</taxon>
    </lineage>
</organism>
<dbReference type="EnsemblMetazoa" id="CJA00138.1">
    <property type="protein sequence ID" value="CJA00138.1"/>
    <property type="gene ID" value="WBGene00119342"/>
</dbReference>
<name>A0A8R1HFS4_CAEJA</name>
<evidence type="ECO:0000256" key="1">
    <source>
        <dbReference type="SAM" id="Phobius"/>
    </source>
</evidence>
<keyword evidence="1" id="KW-0812">Transmembrane</keyword>
<dbReference type="AlphaFoldDB" id="A0A8R1HFS4"/>
<protein>
    <submittedName>
        <fullName evidence="2">Uncharacterized protein</fullName>
    </submittedName>
</protein>
<evidence type="ECO:0000313" key="3">
    <source>
        <dbReference type="Proteomes" id="UP000005237"/>
    </source>
</evidence>
<keyword evidence="1" id="KW-1133">Transmembrane helix</keyword>
<dbReference type="Proteomes" id="UP000005237">
    <property type="component" value="Unassembled WGS sequence"/>
</dbReference>
<evidence type="ECO:0000313" key="2">
    <source>
        <dbReference type="EnsemblMetazoa" id="CJA00138.1"/>
    </source>
</evidence>
<feature type="transmembrane region" description="Helical" evidence="1">
    <location>
        <begin position="42"/>
        <end position="64"/>
    </location>
</feature>
<proteinExistence type="predicted"/>
<keyword evidence="1" id="KW-0472">Membrane</keyword>